<evidence type="ECO:0000313" key="2">
    <source>
        <dbReference type="EMBL" id="KAG5492829.1"/>
    </source>
</evidence>
<feature type="compositionally biased region" description="Polar residues" evidence="1">
    <location>
        <begin position="918"/>
        <end position="950"/>
    </location>
</feature>
<feature type="compositionally biased region" description="Polar residues" evidence="1">
    <location>
        <begin position="86"/>
        <end position="95"/>
    </location>
</feature>
<dbReference type="EMBL" id="JAFJZO010000035">
    <property type="protein sequence ID" value="KAG5492829.1"/>
    <property type="molecule type" value="Genomic_DNA"/>
</dbReference>
<dbReference type="KEGG" id="phet:94287533"/>
<feature type="compositionally biased region" description="Low complexity" evidence="1">
    <location>
        <begin position="955"/>
        <end position="974"/>
    </location>
</feature>
<evidence type="ECO:0000256" key="1">
    <source>
        <dbReference type="SAM" id="MobiDB-lite"/>
    </source>
</evidence>
<evidence type="ECO:0000313" key="3">
    <source>
        <dbReference type="Proteomes" id="UP000674318"/>
    </source>
</evidence>
<gene>
    <name evidence="2" type="ORF">JKF63_01409</name>
</gene>
<feature type="compositionally biased region" description="Polar residues" evidence="1">
    <location>
        <begin position="712"/>
        <end position="730"/>
    </location>
</feature>
<feature type="region of interest" description="Disordered" evidence="1">
    <location>
        <begin position="1"/>
        <end position="29"/>
    </location>
</feature>
<feature type="region of interest" description="Disordered" evidence="1">
    <location>
        <begin position="910"/>
        <end position="980"/>
    </location>
</feature>
<feature type="region of interest" description="Disordered" evidence="1">
    <location>
        <begin position="327"/>
        <end position="386"/>
    </location>
</feature>
<protein>
    <submittedName>
        <fullName evidence="2">Uncharacterized protein</fullName>
    </submittedName>
</protein>
<feature type="region of interest" description="Disordered" evidence="1">
    <location>
        <begin position="482"/>
        <end position="508"/>
    </location>
</feature>
<dbReference type="GeneID" id="94287533"/>
<organism evidence="2 3">
    <name type="scientific">Porcisia hertigi</name>
    <dbReference type="NCBI Taxonomy" id="2761500"/>
    <lineage>
        <taxon>Eukaryota</taxon>
        <taxon>Discoba</taxon>
        <taxon>Euglenozoa</taxon>
        <taxon>Kinetoplastea</taxon>
        <taxon>Metakinetoplastina</taxon>
        <taxon>Trypanosomatida</taxon>
        <taxon>Trypanosomatidae</taxon>
        <taxon>Leishmaniinae</taxon>
        <taxon>Porcisia</taxon>
    </lineage>
</organism>
<dbReference type="OrthoDB" id="273840at2759"/>
<dbReference type="RefSeq" id="XP_067753613.1">
    <property type="nucleotide sequence ID" value="XM_067897456.1"/>
</dbReference>
<proteinExistence type="predicted"/>
<name>A0A836KZL5_9TRYP</name>
<feature type="compositionally biased region" description="Basic residues" evidence="1">
    <location>
        <begin position="338"/>
        <end position="351"/>
    </location>
</feature>
<keyword evidence="3" id="KW-1185">Reference proteome</keyword>
<comment type="caution">
    <text evidence="2">The sequence shown here is derived from an EMBL/GenBank/DDBJ whole genome shotgun (WGS) entry which is preliminary data.</text>
</comment>
<accession>A0A836KZL5</accession>
<sequence length="1049" mass="114279">MSLFTRRGRVEVSSGDSRLNSSASSVADSADELIEELARMTLAGHYSGKPSNYEISQLLQGRGIARRPREVPGTQPTVDSSRKTTSEPLTSSPSRPSYEKCAPSSTHGERRFSQSTGSDANESESDARALERMYRHLAREYLNDKSNLDSNTKSASRMKRDVNVAACGSASPSPLIGVAPKRKPRRKPDEAAQLRLLEPTRAQLARRVERFERRREREENARKHPKRLRVPAEAVKRGTRLFLLAQTRENHLKEVRERQETQKAVQKRKECTFRPSVSKYAARLAEAGGYYTLEERFKDRAAADEKQLRLRLQRAVELEKECTFQPTLSPGTEEFMSKWRRRRERGGRSRSFRSPEAGEGAKSSRRGRRSPLRHEPFEPGERLYRDGGEHLLRQQVRRQRAAAMDQRRVVGGGLRLSHTDAQKLADRFTAWATSCAANREELRIALERRVRGTPGAVAEQGAVIGRTGGFLRSVSSSSLNSSKSARRVAQLARTGSGSTVPPTAGASAPLLRSSSKIFPSSSAPRRASCDPDIAQTLRAPSNSARSSGPPPASGCAAATASVFHRHMSPSAPTTCPPSVDVLVCKDLLRVRLGALFYKYAVSPTSTAVCLAQVKEQVRRYYPEDSSIVAALASAFVDEQQPITKTDFMAALACYVAQYGIRPWCLPHGSGLNSIAGVGSCPAGAPAGASAATTPTNSVNFSSASEPMDGVASVSTPSWTDTGNSSITQSPREGVRCSAGIPIVERACDGRREPKPIRTHIYSLSLKHDHSPPTPAPAVVAQSNPVKANRRAAATTAICGTAAEKPRGPRYTSRGHAFSKYSLSQETSNTPVRLLHKVGDHVQRSRRAADRGCAASEAAQPHEECTFRPTLTARSVVLSDRDLERRMTAARELQQRRHKLHLLRSALLAEQSGEKRSPSIGQLQRQVKTSNTSASMQTPPLTQSQGDSTAPRSGAPLSSDLSPSIELSSVSSSTPRNYSGGTPLEPLATSWLPNHKCVLEEEGVGKVKLEMEQIVSDVVYKKLPTQTAQAAVKRTPRFPAAHAGVSDVVK</sequence>
<feature type="region of interest" description="Disordered" evidence="1">
    <location>
        <begin position="685"/>
        <end position="733"/>
    </location>
</feature>
<reference evidence="2 3" key="1">
    <citation type="submission" date="2021-02" db="EMBL/GenBank/DDBJ databases">
        <title>Porcisia hertigi Genome sequencing and assembly.</title>
        <authorList>
            <person name="Almutairi H."/>
            <person name="Gatherer D."/>
        </authorList>
    </citation>
    <scope>NUCLEOTIDE SEQUENCE [LARGE SCALE GENOMIC DNA]</scope>
    <source>
        <strain evidence="2 3">C119</strain>
    </source>
</reference>
<feature type="compositionally biased region" description="Low complexity" evidence="1">
    <location>
        <begin position="16"/>
        <end position="28"/>
    </location>
</feature>
<dbReference type="Proteomes" id="UP000674318">
    <property type="component" value="Chromosome 35"/>
</dbReference>
<dbReference type="AlphaFoldDB" id="A0A836KZL5"/>
<feature type="compositionally biased region" description="Low complexity" evidence="1">
    <location>
        <begin position="685"/>
        <end position="697"/>
    </location>
</feature>
<feature type="compositionally biased region" description="Basic and acidic residues" evidence="1">
    <location>
        <begin position="372"/>
        <end position="386"/>
    </location>
</feature>
<feature type="region of interest" description="Disordered" evidence="1">
    <location>
        <begin position="63"/>
        <end position="127"/>
    </location>
</feature>